<dbReference type="HOGENOM" id="CLU_054524_0_0_10"/>
<dbReference type="InterPro" id="IPR003399">
    <property type="entry name" value="Mce/MlaD"/>
</dbReference>
<gene>
    <name evidence="3" type="ordered locus">Cvib_0488</name>
</gene>
<dbReference type="KEGG" id="pvi:Cvib_0488"/>
<evidence type="ECO:0000256" key="1">
    <source>
        <dbReference type="SAM" id="Phobius"/>
    </source>
</evidence>
<accession>A4SDF1</accession>
<dbReference type="EMBL" id="CP000607">
    <property type="protein sequence ID" value="ABP36510.1"/>
    <property type="molecule type" value="Genomic_DNA"/>
</dbReference>
<dbReference type="eggNOG" id="COG1463">
    <property type="taxonomic scope" value="Bacteria"/>
</dbReference>
<dbReference type="Pfam" id="PF02470">
    <property type="entry name" value="MlaD"/>
    <property type="match status" value="1"/>
</dbReference>
<sequence length="293" mass="31149">MRNPNALKWSDLKTGIFFIFGIGFAAYLGLVIGKNSSLFTGVTTVKVLAGNMHGLAENNFVSVSGKKVGTVSKMEFVGSHDSLYVVADLRLRKEFAGLVTKDSKATIKSLGVLGDKYVDITTGKGASVVDGDFIALNTEDGMAGLTSGAKQAVDRLNTLLEQLNSGKGVAGRLISDEAMGEELAGTIKSLSTTAEELAAMSKKAAHGNGLLAKLINDKKLADNTENTIARLNHAALQADSVMMMRINSGEGTLGQLQENPALYNNLTKSLGTLDTLLADLKKNPERYVRFTLF</sequence>
<keyword evidence="1" id="KW-0812">Transmembrane</keyword>
<dbReference type="PANTHER" id="PTHR33371">
    <property type="entry name" value="INTERMEMBRANE PHOSPHOLIPID TRANSPORT SYSTEM BINDING PROTEIN MLAD-RELATED"/>
    <property type="match status" value="1"/>
</dbReference>
<evidence type="ECO:0000259" key="2">
    <source>
        <dbReference type="Pfam" id="PF02470"/>
    </source>
</evidence>
<dbReference type="OrthoDB" id="9769132at2"/>
<keyword evidence="1" id="KW-0472">Membrane</keyword>
<protein>
    <submittedName>
        <fullName evidence="3">Mammalian cell entry related domain protein</fullName>
    </submittedName>
</protein>
<proteinExistence type="predicted"/>
<name>A4SDF1_CHLPM</name>
<organism evidence="3">
    <name type="scientific">Chlorobium phaeovibrioides (strain DSM 265 / 1930)</name>
    <name type="common">Prosthecochloris vibrioformis (strain DSM 265)</name>
    <dbReference type="NCBI Taxonomy" id="290318"/>
    <lineage>
        <taxon>Bacteria</taxon>
        <taxon>Pseudomonadati</taxon>
        <taxon>Chlorobiota</taxon>
        <taxon>Chlorobiia</taxon>
        <taxon>Chlorobiales</taxon>
        <taxon>Chlorobiaceae</taxon>
        <taxon>Chlorobium/Pelodictyon group</taxon>
        <taxon>Chlorobium</taxon>
    </lineage>
</organism>
<reference evidence="3" key="1">
    <citation type="submission" date="2007-03" db="EMBL/GenBank/DDBJ databases">
        <title>Complete sequence of Prosthecochloris vibrioformis DSM 265.</title>
        <authorList>
            <consortium name="US DOE Joint Genome Institute"/>
            <person name="Copeland A."/>
            <person name="Lucas S."/>
            <person name="Lapidus A."/>
            <person name="Barry K."/>
            <person name="Detter J.C."/>
            <person name="Glavina del Rio T."/>
            <person name="Hammon N."/>
            <person name="Israni S."/>
            <person name="Pitluck S."/>
            <person name="Schmutz J."/>
            <person name="Larimer F."/>
            <person name="Land M."/>
            <person name="Hauser L."/>
            <person name="Mikhailova N."/>
            <person name="Li T."/>
            <person name="Overmann J."/>
            <person name="Schuster S.C."/>
            <person name="Bryant D.A."/>
            <person name="Richardson P."/>
        </authorList>
    </citation>
    <scope>NUCLEOTIDE SEQUENCE [LARGE SCALE GENOMIC DNA]</scope>
    <source>
        <strain evidence="3">DSM 265</strain>
    </source>
</reference>
<feature type="domain" description="Mce/MlaD" evidence="2">
    <location>
        <begin position="43"/>
        <end position="123"/>
    </location>
</feature>
<dbReference type="InterPro" id="IPR052336">
    <property type="entry name" value="MlaD_Phospholipid_Transporter"/>
</dbReference>
<dbReference type="PANTHER" id="PTHR33371:SF4">
    <property type="entry name" value="INTERMEMBRANE PHOSPHOLIPID TRANSPORT SYSTEM BINDING PROTEIN MLAD"/>
    <property type="match status" value="1"/>
</dbReference>
<dbReference type="AlphaFoldDB" id="A4SDF1"/>
<dbReference type="STRING" id="290318.Cvib_0488"/>
<keyword evidence="1" id="KW-1133">Transmembrane helix</keyword>
<feature type="transmembrane region" description="Helical" evidence="1">
    <location>
        <begin position="12"/>
        <end position="32"/>
    </location>
</feature>
<evidence type="ECO:0000313" key="3">
    <source>
        <dbReference type="EMBL" id="ABP36510.1"/>
    </source>
</evidence>